<evidence type="ECO:0000259" key="1">
    <source>
        <dbReference type="PROSITE" id="PS50112"/>
    </source>
</evidence>
<dbReference type="GO" id="GO:0006355">
    <property type="term" value="P:regulation of DNA-templated transcription"/>
    <property type="evidence" value="ECO:0007669"/>
    <property type="project" value="InterPro"/>
</dbReference>
<dbReference type="PANTHER" id="PTHR46663">
    <property type="entry name" value="DIGUANYLATE CYCLASE DGCT-RELATED"/>
    <property type="match status" value="1"/>
</dbReference>
<dbReference type="PROSITE" id="PS50887">
    <property type="entry name" value="GGDEF"/>
    <property type="match status" value="1"/>
</dbReference>
<protein>
    <submittedName>
        <fullName evidence="3">Sensor domain-containing diguanylate cyclase</fullName>
    </submittedName>
</protein>
<dbReference type="InterPro" id="IPR029787">
    <property type="entry name" value="Nucleotide_cyclase"/>
</dbReference>
<evidence type="ECO:0000313" key="3">
    <source>
        <dbReference type="EMBL" id="QIK37970.1"/>
    </source>
</evidence>
<dbReference type="PANTHER" id="PTHR46663:SF3">
    <property type="entry name" value="SLL0267 PROTEIN"/>
    <property type="match status" value="1"/>
</dbReference>
<reference evidence="4" key="1">
    <citation type="submission" date="2020-01" db="EMBL/GenBank/DDBJ databases">
        <title>Caldichromatium gen. nov., sp. nov., a thermophilic purple sulfur bacterium member of the family Chromatiaceae isolated from Nakabusa hot spring, Japan.</title>
        <authorList>
            <person name="Saini M.K."/>
            <person name="Hanada S."/>
            <person name="Tank M."/>
        </authorList>
    </citation>
    <scope>NUCLEOTIDE SEQUENCE [LARGE SCALE GENOMIC DNA]</scope>
    <source>
        <strain evidence="4">No.7</strain>
    </source>
</reference>
<proteinExistence type="predicted"/>
<dbReference type="SMART" id="SM00091">
    <property type="entry name" value="PAS"/>
    <property type="match status" value="3"/>
</dbReference>
<name>A0A6G7VDI6_9GAMM</name>
<dbReference type="SUPFAM" id="SSF55785">
    <property type="entry name" value="PYP-like sensor domain (PAS domain)"/>
    <property type="match status" value="2"/>
</dbReference>
<dbReference type="InterPro" id="IPR000160">
    <property type="entry name" value="GGDEF_dom"/>
</dbReference>
<dbReference type="Proteomes" id="UP000502699">
    <property type="component" value="Chromosome"/>
</dbReference>
<evidence type="ECO:0000259" key="2">
    <source>
        <dbReference type="PROSITE" id="PS50887"/>
    </source>
</evidence>
<dbReference type="Pfam" id="PF00990">
    <property type="entry name" value="GGDEF"/>
    <property type="match status" value="1"/>
</dbReference>
<dbReference type="Gene3D" id="3.30.450.20">
    <property type="entry name" value="PAS domain"/>
    <property type="match status" value="2"/>
</dbReference>
<organism evidence="3 4">
    <name type="scientific">Caldichromatium japonicum</name>
    <dbReference type="NCBI Taxonomy" id="2699430"/>
    <lineage>
        <taxon>Bacteria</taxon>
        <taxon>Pseudomonadati</taxon>
        <taxon>Pseudomonadota</taxon>
        <taxon>Gammaproteobacteria</taxon>
        <taxon>Chromatiales</taxon>
        <taxon>Chromatiaceae</taxon>
        <taxon>Caldichromatium</taxon>
    </lineage>
</organism>
<dbReference type="InterPro" id="IPR043128">
    <property type="entry name" value="Rev_trsase/Diguanyl_cyclase"/>
</dbReference>
<gene>
    <name evidence="3" type="ORF">GWK36_08205</name>
</gene>
<dbReference type="SMART" id="SM00267">
    <property type="entry name" value="GGDEF"/>
    <property type="match status" value="1"/>
</dbReference>
<dbReference type="InterPro" id="IPR000014">
    <property type="entry name" value="PAS"/>
</dbReference>
<dbReference type="InterPro" id="IPR035965">
    <property type="entry name" value="PAS-like_dom_sf"/>
</dbReference>
<feature type="domain" description="GGDEF" evidence="2">
    <location>
        <begin position="405"/>
        <end position="538"/>
    </location>
</feature>
<dbReference type="CDD" id="cd01949">
    <property type="entry name" value="GGDEF"/>
    <property type="match status" value="1"/>
</dbReference>
<evidence type="ECO:0000313" key="4">
    <source>
        <dbReference type="Proteomes" id="UP000502699"/>
    </source>
</evidence>
<accession>A0A6G7VDI6</accession>
<dbReference type="RefSeq" id="WP_166270733.1">
    <property type="nucleotide sequence ID" value="NZ_CP048029.1"/>
</dbReference>
<dbReference type="Gene3D" id="3.30.70.270">
    <property type="match status" value="1"/>
</dbReference>
<dbReference type="AlphaFoldDB" id="A0A6G7VDI6"/>
<keyword evidence="4" id="KW-1185">Reference proteome</keyword>
<dbReference type="NCBIfam" id="TIGR00229">
    <property type="entry name" value="sensory_box"/>
    <property type="match status" value="1"/>
</dbReference>
<dbReference type="PROSITE" id="PS50112">
    <property type="entry name" value="PAS"/>
    <property type="match status" value="1"/>
</dbReference>
<dbReference type="InterPro" id="IPR013767">
    <property type="entry name" value="PAS_fold"/>
</dbReference>
<dbReference type="InterPro" id="IPR013656">
    <property type="entry name" value="PAS_4"/>
</dbReference>
<dbReference type="SUPFAM" id="SSF55073">
    <property type="entry name" value="Nucleotide cyclase"/>
    <property type="match status" value="1"/>
</dbReference>
<dbReference type="Pfam" id="PF00989">
    <property type="entry name" value="PAS"/>
    <property type="match status" value="1"/>
</dbReference>
<dbReference type="InterPro" id="IPR052163">
    <property type="entry name" value="DGC-Regulatory_Protein"/>
</dbReference>
<dbReference type="EMBL" id="CP048029">
    <property type="protein sequence ID" value="QIK37970.1"/>
    <property type="molecule type" value="Genomic_DNA"/>
</dbReference>
<sequence>MAAGPLGVLILDADFRVRFAEGQLPEVFGWFPSALLGRALSDLLDGQTACAIAERLRSNPEAGLHVSLPLAGAGQGFEALAIFHPLAGPSAETGWLLALCPPGMEKPAPELDRSAPVSHPLAQGLSEYATFILKALPDPVALLDRGCRLLAANPPFLALIGATPPRCFGQPLVALGLDPALISLIYRHLSRCLDEGETALGEFSRVSPEGHRHDYQVRLAPYGGDEGPASGLTLVIQEVSLLRQAEQRLSQAEAVYATTAEGLLITDAQGIAITVNPAFTRITGYAESEILGQRPYLLNAQWHTRAFFIRLWRHLRKRGSWQGEVWSRRKDGEIYRQRLSIRRVLDRQGRVSSFVVVLAERTSASPGLRSFESLIHYDALTRLPNRVLFELRLEHALAQQSRHGSALAVLIIDLDHFSHINTSLGYRIGDELLRVTALRLREAIHPSNTLARLHADRFALLLEGLGAPEETTQVANQLRALMSEPIWVRGHELHVSLSIGIALLADPGEDAPELMLKAELALRQAKRQGRNGIYLMLNPAAAVDPKQRRWIARLHGYRWPLSAQRSRSAIARAAT</sequence>
<feature type="domain" description="PAS" evidence="1">
    <location>
        <begin position="245"/>
        <end position="293"/>
    </location>
</feature>
<dbReference type="Pfam" id="PF08448">
    <property type="entry name" value="PAS_4"/>
    <property type="match status" value="1"/>
</dbReference>
<dbReference type="CDD" id="cd00130">
    <property type="entry name" value="PAS"/>
    <property type="match status" value="2"/>
</dbReference>
<dbReference type="KEGG" id="cjap:GWK36_08205"/>
<dbReference type="NCBIfam" id="TIGR00254">
    <property type="entry name" value="GGDEF"/>
    <property type="match status" value="1"/>
</dbReference>